<name>A0A931F420_9ACTN</name>
<protein>
    <submittedName>
        <fullName evidence="1">Uncharacterized protein</fullName>
    </submittedName>
</protein>
<keyword evidence="2" id="KW-1185">Reference proteome</keyword>
<dbReference type="AlphaFoldDB" id="A0A931F420"/>
<dbReference type="Proteomes" id="UP000605361">
    <property type="component" value="Unassembled WGS sequence"/>
</dbReference>
<evidence type="ECO:0000313" key="2">
    <source>
        <dbReference type="Proteomes" id="UP000605361"/>
    </source>
</evidence>
<dbReference type="RefSeq" id="WP_195899619.1">
    <property type="nucleotide sequence ID" value="NZ_JADOGI010000131.1"/>
</dbReference>
<proteinExistence type="predicted"/>
<comment type="caution">
    <text evidence="1">The sequence shown here is derived from an EMBL/GenBank/DDBJ whole genome shotgun (WGS) entry which is preliminary data.</text>
</comment>
<accession>A0A931F420</accession>
<dbReference type="Pfam" id="PF20062">
    <property type="entry name" value="DUF6461"/>
    <property type="match status" value="1"/>
</dbReference>
<evidence type="ECO:0000313" key="1">
    <source>
        <dbReference type="EMBL" id="MBF8190701.1"/>
    </source>
</evidence>
<reference evidence="1" key="1">
    <citation type="submission" date="2020-11" db="EMBL/GenBank/DDBJ databases">
        <title>Whole-genome analyses of Nonomuraea sp. K274.</title>
        <authorList>
            <person name="Veyisoglu A."/>
        </authorList>
    </citation>
    <scope>NUCLEOTIDE SEQUENCE</scope>
    <source>
        <strain evidence="1">K274</strain>
    </source>
</reference>
<dbReference type="InterPro" id="IPR045592">
    <property type="entry name" value="DUF6461"/>
</dbReference>
<gene>
    <name evidence="1" type="ORF">ITP53_34320</name>
</gene>
<sequence>MQSRTYLHDLLVSTLFTDGLDSDMDLWALGFTAIWVKGAGLDTLARTFGMDPATRTPCHLSEILDHAIDDGSRWVGEVNDWTGIVPAQADREVVRSIAEDGRQALGFSMDINAYFIYARDRRMIVSFDPSSPAERYGEDPHALDHLMDGLRFQIITEAGFNP</sequence>
<dbReference type="EMBL" id="JADOGI010000131">
    <property type="protein sequence ID" value="MBF8190701.1"/>
    <property type="molecule type" value="Genomic_DNA"/>
</dbReference>
<organism evidence="1 2">
    <name type="scientific">Nonomuraea cypriaca</name>
    <dbReference type="NCBI Taxonomy" id="1187855"/>
    <lineage>
        <taxon>Bacteria</taxon>
        <taxon>Bacillati</taxon>
        <taxon>Actinomycetota</taxon>
        <taxon>Actinomycetes</taxon>
        <taxon>Streptosporangiales</taxon>
        <taxon>Streptosporangiaceae</taxon>
        <taxon>Nonomuraea</taxon>
    </lineage>
</organism>